<gene>
    <name evidence="1" type="ORF">SAMN04487850_1955</name>
</gene>
<keyword evidence="2" id="KW-1185">Reference proteome</keyword>
<protein>
    <submittedName>
        <fullName evidence="1">Uncharacterized protein</fullName>
    </submittedName>
</protein>
<dbReference type="AlphaFoldDB" id="A0A1I0PRD8"/>
<dbReference type="Proteomes" id="UP000199373">
    <property type="component" value="Unassembled WGS sequence"/>
</dbReference>
<evidence type="ECO:0000313" key="1">
    <source>
        <dbReference type="EMBL" id="SEW16866.1"/>
    </source>
</evidence>
<name>A0A1I0PRD8_9BACT</name>
<dbReference type="EMBL" id="FOIQ01000004">
    <property type="protein sequence ID" value="SEW16866.1"/>
    <property type="molecule type" value="Genomic_DNA"/>
</dbReference>
<sequence length="49" mass="5839">MKFPENLYIGDNLNTWPDFELVYDPTYIVYPYINNTFLHPIMTKDPGNI</sequence>
<proteinExistence type="predicted"/>
<organism evidence="1 2">
    <name type="scientific">Prevotella aff. ruminicola Tc2-24</name>
    <dbReference type="NCBI Taxonomy" id="81582"/>
    <lineage>
        <taxon>Bacteria</taxon>
        <taxon>Pseudomonadati</taxon>
        <taxon>Bacteroidota</taxon>
        <taxon>Bacteroidia</taxon>
        <taxon>Bacteroidales</taxon>
        <taxon>Prevotellaceae</taxon>
        <taxon>Prevotella</taxon>
    </lineage>
</organism>
<accession>A0A1I0PRD8</accession>
<evidence type="ECO:0000313" key="2">
    <source>
        <dbReference type="Proteomes" id="UP000199373"/>
    </source>
</evidence>
<reference evidence="1 2" key="1">
    <citation type="submission" date="2016-10" db="EMBL/GenBank/DDBJ databases">
        <authorList>
            <person name="de Groot N.N."/>
        </authorList>
    </citation>
    <scope>NUCLEOTIDE SEQUENCE [LARGE SCALE GENOMIC DNA]</scope>
    <source>
        <strain evidence="1 2">TC2-24</strain>
    </source>
</reference>